<dbReference type="RefSeq" id="WP_075741500.1">
    <property type="nucleotide sequence ID" value="NZ_CP016076.1"/>
</dbReference>
<dbReference type="KEGG" id="acad:UA74_19120"/>
<proteinExistence type="predicted"/>
<evidence type="ECO:0000313" key="1">
    <source>
        <dbReference type="EMBL" id="APU15849.1"/>
    </source>
</evidence>
<sequence length="234" mass="25386">MPLLARGRIGGFVRPHFAHPAGIASRGGHHGESVWHVNAKHRRARWARSLHNVTEVLPEQLVGHRVRRADVHVVLADGACVVLEVQRGLITNGLRLARHRDYAAAGVRDVWCMRSGTRIPHVLVAEGIPVRTLYREGAAGTRLGAAHVRSRQWRTKELRLFELHHPPYAGDPLIDEGFPLSGLGLDAVGVTFPSTSTVHNDSVVCRRSPYDGSLQLGIQRLAGGGSTASAGVPV</sequence>
<organism evidence="1 2">
    <name type="scientific">Actinoalloteichus fjordicus</name>
    <dbReference type="NCBI Taxonomy" id="1612552"/>
    <lineage>
        <taxon>Bacteria</taxon>
        <taxon>Bacillati</taxon>
        <taxon>Actinomycetota</taxon>
        <taxon>Actinomycetes</taxon>
        <taxon>Pseudonocardiales</taxon>
        <taxon>Pseudonocardiaceae</taxon>
        <taxon>Actinoalloteichus</taxon>
    </lineage>
</organism>
<dbReference type="AlphaFoldDB" id="A0AAC9LFC9"/>
<keyword evidence="2" id="KW-1185">Reference proteome</keyword>
<name>A0AAC9LFC9_9PSEU</name>
<dbReference type="EMBL" id="CP016076">
    <property type="protein sequence ID" value="APU15849.1"/>
    <property type="molecule type" value="Genomic_DNA"/>
</dbReference>
<reference evidence="2" key="1">
    <citation type="submission" date="2016-06" db="EMBL/GenBank/DDBJ databases">
        <title>Complete genome sequence of Actinoalloteichus fjordicus DSM 46855 (=ADI127-17), type strain of the new species Actinoalloteichus fjordicus.</title>
        <authorList>
            <person name="Ruckert C."/>
            <person name="Nouioui I."/>
            <person name="Willmese J."/>
            <person name="van Wezel G."/>
            <person name="Klenk H.-P."/>
            <person name="Kalinowski J."/>
            <person name="Zotchev S.B."/>
        </authorList>
    </citation>
    <scope>NUCLEOTIDE SEQUENCE [LARGE SCALE GENOMIC DNA]</scope>
    <source>
        <strain evidence="2">ADI127-7</strain>
    </source>
</reference>
<gene>
    <name evidence="1" type="ORF">UA74_19120</name>
</gene>
<evidence type="ECO:0000313" key="2">
    <source>
        <dbReference type="Proteomes" id="UP000185511"/>
    </source>
</evidence>
<dbReference type="Proteomes" id="UP000185511">
    <property type="component" value="Chromosome"/>
</dbReference>
<accession>A0AAC9LFC9</accession>
<protein>
    <submittedName>
        <fullName evidence="1">Uncharacterized protein</fullName>
    </submittedName>
</protein>